<sequence>MARSRSDLKRAHEQRCVNCAKPLQERDINANTATPNKAANNATTKPPSSNTKSPGNGKRLVSKDEPTTASSLSSIHLEGEETEAVPIYQTADDIRRQIRAYLDKTNMAKAAFARELSNYVSVSSDKVTVRHLDSLLKMKGPRGGAHNPAFYAAYVFFEKIRLRDGKKKGVKREKMEEVWSKKGGMPRKGSHNLFLTMLSTERSCINEYGCVQIFESGGRLKCSEAD</sequence>
<name>A0ABR0EPP8_ZASCE</name>
<feature type="domain" description="DUF7726" evidence="2">
    <location>
        <begin position="85"/>
        <end position="167"/>
    </location>
</feature>
<dbReference type="InterPro" id="IPR056143">
    <property type="entry name" value="DUF7726"/>
</dbReference>
<feature type="compositionally biased region" description="Low complexity" evidence="1">
    <location>
        <begin position="29"/>
        <end position="47"/>
    </location>
</feature>
<reference evidence="3 4" key="1">
    <citation type="journal article" date="2023" name="G3 (Bethesda)">
        <title>A chromosome-level genome assembly of Zasmidium syzygii isolated from banana leaves.</title>
        <authorList>
            <person name="van Westerhoven A.C."/>
            <person name="Mehrabi R."/>
            <person name="Talebi R."/>
            <person name="Steentjes M.B.F."/>
            <person name="Corcolon B."/>
            <person name="Chong P.A."/>
            <person name="Kema G.H.J."/>
            <person name="Seidl M.F."/>
        </authorList>
    </citation>
    <scope>NUCLEOTIDE SEQUENCE [LARGE SCALE GENOMIC DNA]</scope>
    <source>
        <strain evidence="3 4">P124</strain>
    </source>
</reference>
<gene>
    <name evidence="3" type="ORF">PRZ48_006643</name>
</gene>
<protein>
    <recommendedName>
        <fullName evidence="2">DUF7726 domain-containing protein</fullName>
    </recommendedName>
</protein>
<dbReference type="PANTHER" id="PTHR42339:SF1">
    <property type="entry name" value="HISTONE H1"/>
    <property type="match status" value="1"/>
</dbReference>
<dbReference type="EMBL" id="JAXOVC010000004">
    <property type="protein sequence ID" value="KAK4503215.1"/>
    <property type="molecule type" value="Genomic_DNA"/>
</dbReference>
<dbReference type="PANTHER" id="PTHR42339">
    <property type="entry name" value="HISTONE H1"/>
    <property type="match status" value="1"/>
</dbReference>
<comment type="caution">
    <text evidence="3">The sequence shown here is derived from an EMBL/GenBank/DDBJ whole genome shotgun (WGS) entry which is preliminary data.</text>
</comment>
<evidence type="ECO:0000259" key="2">
    <source>
        <dbReference type="Pfam" id="PF24852"/>
    </source>
</evidence>
<evidence type="ECO:0000256" key="1">
    <source>
        <dbReference type="SAM" id="MobiDB-lite"/>
    </source>
</evidence>
<proteinExistence type="predicted"/>
<accession>A0ABR0EPP8</accession>
<dbReference type="Pfam" id="PF24852">
    <property type="entry name" value="DUF7726"/>
    <property type="match status" value="1"/>
</dbReference>
<evidence type="ECO:0000313" key="3">
    <source>
        <dbReference type="EMBL" id="KAK4503215.1"/>
    </source>
</evidence>
<dbReference type="Proteomes" id="UP001305779">
    <property type="component" value="Unassembled WGS sequence"/>
</dbReference>
<evidence type="ECO:0000313" key="4">
    <source>
        <dbReference type="Proteomes" id="UP001305779"/>
    </source>
</evidence>
<feature type="region of interest" description="Disordered" evidence="1">
    <location>
        <begin position="21"/>
        <end position="76"/>
    </location>
</feature>
<keyword evidence="4" id="KW-1185">Reference proteome</keyword>
<organism evidence="3 4">
    <name type="scientific">Zasmidium cellare</name>
    <name type="common">Wine cellar mold</name>
    <name type="synonym">Racodium cellare</name>
    <dbReference type="NCBI Taxonomy" id="395010"/>
    <lineage>
        <taxon>Eukaryota</taxon>
        <taxon>Fungi</taxon>
        <taxon>Dikarya</taxon>
        <taxon>Ascomycota</taxon>
        <taxon>Pezizomycotina</taxon>
        <taxon>Dothideomycetes</taxon>
        <taxon>Dothideomycetidae</taxon>
        <taxon>Mycosphaerellales</taxon>
        <taxon>Mycosphaerellaceae</taxon>
        <taxon>Zasmidium</taxon>
    </lineage>
</organism>